<dbReference type="EMBL" id="JAUSXV010000001">
    <property type="protein sequence ID" value="MDQ0647251.1"/>
    <property type="molecule type" value="Genomic_DNA"/>
</dbReference>
<organism evidence="2 3">
    <name type="scientific">Microbacterium natoriense</name>
    <dbReference type="NCBI Taxonomy" id="284570"/>
    <lineage>
        <taxon>Bacteria</taxon>
        <taxon>Bacillati</taxon>
        <taxon>Actinomycetota</taxon>
        <taxon>Actinomycetes</taxon>
        <taxon>Micrococcales</taxon>
        <taxon>Microbacteriaceae</taxon>
        <taxon>Microbacterium</taxon>
    </lineage>
</organism>
<feature type="transmembrane region" description="Helical" evidence="1">
    <location>
        <begin position="206"/>
        <end position="228"/>
    </location>
</feature>
<evidence type="ECO:0000313" key="2">
    <source>
        <dbReference type="EMBL" id="MDQ0647251.1"/>
    </source>
</evidence>
<feature type="transmembrane region" description="Helical" evidence="1">
    <location>
        <begin position="106"/>
        <end position="129"/>
    </location>
</feature>
<protein>
    <recommendedName>
        <fullName evidence="4">ABC-2 family transporter protein</fullName>
    </recommendedName>
</protein>
<reference evidence="2 3" key="1">
    <citation type="submission" date="2023-07" db="EMBL/GenBank/DDBJ databases">
        <title>Comparative genomics of wheat-associated soil bacteria to identify genetic determinants of phenazine resistance.</title>
        <authorList>
            <person name="Mouncey N."/>
        </authorList>
    </citation>
    <scope>NUCLEOTIDE SEQUENCE [LARGE SCALE GENOMIC DNA]</scope>
    <source>
        <strain evidence="2 3">W4I9-1</strain>
    </source>
</reference>
<evidence type="ECO:0008006" key="4">
    <source>
        <dbReference type="Google" id="ProtNLM"/>
    </source>
</evidence>
<keyword evidence="1" id="KW-0472">Membrane</keyword>
<feature type="transmembrane region" description="Helical" evidence="1">
    <location>
        <begin position="235"/>
        <end position="252"/>
    </location>
</feature>
<name>A0AAW8EYF1_9MICO</name>
<feature type="transmembrane region" description="Helical" evidence="1">
    <location>
        <begin position="12"/>
        <end position="38"/>
    </location>
</feature>
<dbReference type="Proteomes" id="UP001244427">
    <property type="component" value="Unassembled WGS sequence"/>
</dbReference>
<dbReference type="RefSeq" id="WP_307295023.1">
    <property type="nucleotide sequence ID" value="NZ_JAUSXV010000001.1"/>
</dbReference>
<gene>
    <name evidence="2" type="ORF">QFZ53_001447</name>
</gene>
<keyword evidence="1" id="KW-1133">Transmembrane helix</keyword>
<sequence>MRNMLQEIRREFRWVINSGLALALVGAAIAIVISGAAAGTSSTFSLVSQFEHTLSVFQENGEDIAKALSTPAEVTGAATQQNISNPLRYDLDRATEALTQTTGLGAIASTLSLSTFIFFPLIGFALGIFTATHDTKSGSIAFRWPQSGIRGVAGTKPVALFAIIAALVVLSAAGSGIASLITGPLAEEEASTLGAFIPPGPSVARTLTIGMLAVLIGTVSAWFGLFVGVATRNRAFTLVAFALAYYLLPMLGPWDLRNMIPLAGTDIFYFVGQFTPFALGELDPALGLGILIGFALFCAGTAVLIWHYRARLPNTAQ</sequence>
<dbReference type="AlphaFoldDB" id="A0AAW8EYF1"/>
<evidence type="ECO:0000256" key="1">
    <source>
        <dbReference type="SAM" id="Phobius"/>
    </source>
</evidence>
<keyword evidence="3" id="KW-1185">Reference proteome</keyword>
<keyword evidence="1" id="KW-0812">Transmembrane</keyword>
<feature type="transmembrane region" description="Helical" evidence="1">
    <location>
        <begin position="285"/>
        <end position="308"/>
    </location>
</feature>
<feature type="transmembrane region" description="Helical" evidence="1">
    <location>
        <begin position="158"/>
        <end position="186"/>
    </location>
</feature>
<comment type="caution">
    <text evidence="2">The sequence shown here is derived from an EMBL/GenBank/DDBJ whole genome shotgun (WGS) entry which is preliminary data.</text>
</comment>
<proteinExistence type="predicted"/>
<evidence type="ECO:0000313" key="3">
    <source>
        <dbReference type="Proteomes" id="UP001244427"/>
    </source>
</evidence>
<accession>A0AAW8EYF1</accession>